<name>A0AA37SCP4_9GAMM</name>
<dbReference type="PROSITE" id="PS51228">
    <property type="entry name" value="ACB_2"/>
    <property type="match status" value="1"/>
</dbReference>
<dbReference type="PRINTS" id="PR00689">
    <property type="entry name" value="ACOABINDINGP"/>
</dbReference>
<dbReference type="RefSeq" id="WP_284384157.1">
    <property type="nucleotide sequence ID" value="NZ_BSNM01000027.1"/>
</dbReference>
<keyword evidence="5" id="KW-1185">Reference proteome</keyword>
<dbReference type="InterPro" id="IPR035984">
    <property type="entry name" value="Acyl-CoA-binding_sf"/>
</dbReference>
<sequence>MKLFDLIPQKLSDLLPPTLNQDIPAPIDQVAEQVLEVGKLAGYAGIGLAIKTRDYAKNTLNELIEIGEQALGETPTQTTAQEETSSEVPAPQEPAKPSLEELFSDASENIKTLTSKPDNATLGELYALYKQATIGDISGKRPGITKVADRYKFDAWNRKKGMDRDIAKQAYIEKVESLLAS</sequence>
<dbReference type="Proteomes" id="UP001161389">
    <property type="component" value="Unassembled WGS sequence"/>
</dbReference>
<reference evidence="4" key="2">
    <citation type="submission" date="2023-01" db="EMBL/GenBank/DDBJ databases">
        <title>Draft genome sequence of Litoribrevibacter albus strain NBRC 110071.</title>
        <authorList>
            <person name="Sun Q."/>
            <person name="Mori K."/>
        </authorList>
    </citation>
    <scope>NUCLEOTIDE SEQUENCE</scope>
    <source>
        <strain evidence="4">NBRC 110071</strain>
    </source>
</reference>
<protein>
    <recommendedName>
        <fullName evidence="3">ACB domain-containing protein</fullName>
    </recommendedName>
</protein>
<evidence type="ECO:0000256" key="2">
    <source>
        <dbReference type="SAM" id="MobiDB-lite"/>
    </source>
</evidence>
<dbReference type="AlphaFoldDB" id="A0AA37SCP4"/>
<dbReference type="EMBL" id="BSNM01000027">
    <property type="protein sequence ID" value="GLQ33645.1"/>
    <property type="molecule type" value="Genomic_DNA"/>
</dbReference>
<proteinExistence type="predicted"/>
<dbReference type="GO" id="GO:0006631">
    <property type="term" value="P:fatty acid metabolic process"/>
    <property type="evidence" value="ECO:0007669"/>
    <property type="project" value="TreeGrafter"/>
</dbReference>
<keyword evidence="1" id="KW-0446">Lipid-binding</keyword>
<dbReference type="InterPro" id="IPR014352">
    <property type="entry name" value="FERM/acyl-CoA-bd_prot_sf"/>
</dbReference>
<evidence type="ECO:0000256" key="1">
    <source>
        <dbReference type="ARBA" id="ARBA00023121"/>
    </source>
</evidence>
<evidence type="ECO:0000259" key="3">
    <source>
        <dbReference type="PROSITE" id="PS51228"/>
    </source>
</evidence>
<feature type="compositionally biased region" description="Low complexity" evidence="2">
    <location>
        <begin position="73"/>
        <end position="87"/>
    </location>
</feature>
<feature type="region of interest" description="Disordered" evidence="2">
    <location>
        <begin position="68"/>
        <end position="95"/>
    </location>
</feature>
<evidence type="ECO:0000313" key="4">
    <source>
        <dbReference type="EMBL" id="GLQ33645.1"/>
    </source>
</evidence>
<evidence type="ECO:0000313" key="5">
    <source>
        <dbReference type="Proteomes" id="UP001161389"/>
    </source>
</evidence>
<reference evidence="4" key="1">
    <citation type="journal article" date="2014" name="Int. J. Syst. Evol. Microbiol.">
        <title>Complete genome sequence of Corynebacterium casei LMG S-19264T (=DSM 44701T), isolated from a smear-ripened cheese.</title>
        <authorList>
            <consortium name="US DOE Joint Genome Institute (JGI-PGF)"/>
            <person name="Walter F."/>
            <person name="Albersmeier A."/>
            <person name="Kalinowski J."/>
            <person name="Ruckert C."/>
        </authorList>
    </citation>
    <scope>NUCLEOTIDE SEQUENCE</scope>
    <source>
        <strain evidence="4">NBRC 110071</strain>
    </source>
</reference>
<dbReference type="GO" id="GO:0000062">
    <property type="term" value="F:fatty-acyl-CoA binding"/>
    <property type="evidence" value="ECO:0007669"/>
    <property type="project" value="InterPro"/>
</dbReference>
<feature type="domain" description="ACB" evidence="3">
    <location>
        <begin position="99"/>
        <end position="181"/>
    </location>
</feature>
<gene>
    <name evidence="4" type="ORF">GCM10007876_41250</name>
</gene>
<dbReference type="Pfam" id="PF00887">
    <property type="entry name" value="ACBP"/>
    <property type="match status" value="1"/>
</dbReference>
<dbReference type="PANTHER" id="PTHR23310:SF62">
    <property type="entry name" value="ACYL-COA BINDING PROTEIN 1, ISOFORM A"/>
    <property type="match status" value="1"/>
</dbReference>
<accession>A0AA37SCP4</accession>
<comment type="caution">
    <text evidence="4">The sequence shown here is derived from an EMBL/GenBank/DDBJ whole genome shotgun (WGS) entry which is preliminary data.</text>
</comment>
<organism evidence="4 5">
    <name type="scientific">Litoribrevibacter albus</name>
    <dbReference type="NCBI Taxonomy" id="1473156"/>
    <lineage>
        <taxon>Bacteria</taxon>
        <taxon>Pseudomonadati</taxon>
        <taxon>Pseudomonadota</taxon>
        <taxon>Gammaproteobacteria</taxon>
        <taxon>Oceanospirillales</taxon>
        <taxon>Oceanospirillaceae</taxon>
        <taxon>Litoribrevibacter</taxon>
    </lineage>
</organism>
<dbReference type="PANTHER" id="PTHR23310">
    <property type="entry name" value="ACYL-COA-BINDING PROTEIN, ACBP"/>
    <property type="match status" value="1"/>
</dbReference>
<dbReference type="SUPFAM" id="SSF47027">
    <property type="entry name" value="Acyl-CoA binding protein"/>
    <property type="match status" value="1"/>
</dbReference>
<dbReference type="Gene3D" id="1.20.80.10">
    <property type="match status" value="1"/>
</dbReference>
<dbReference type="InterPro" id="IPR000582">
    <property type="entry name" value="Acyl-CoA-binding_protein"/>
</dbReference>